<keyword evidence="4" id="KW-0408">Iron</keyword>
<feature type="binding site" evidence="4">
    <location>
        <position position="141"/>
    </location>
    <ligand>
        <name>Fe cation</name>
        <dbReference type="ChEBI" id="CHEBI:24875"/>
    </ligand>
</feature>
<dbReference type="GO" id="GO:0006412">
    <property type="term" value="P:translation"/>
    <property type="evidence" value="ECO:0007669"/>
    <property type="project" value="UniProtKB-UniRule"/>
</dbReference>
<evidence type="ECO:0000256" key="3">
    <source>
        <dbReference type="ARBA" id="ARBA00022801"/>
    </source>
</evidence>
<dbReference type="PANTHER" id="PTHR10458">
    <property type="entry name" value="PEPTIDE DEFORMYLASE"/>
    <property type="match status" value="1"/>
</dbReference>
<dbReference type="PANTHER" id="PTHR10458:SF22">
    <property type="entry name" value="PEPTIDE DEFORMYLASE"/>
    <property type="match status" value="1"/>
</dbReference>
<evidence type="ECO:0000256" key="1">
    <source>
        <dbReference type="ARBA" id="ARBA00010759"/>
    </source>
</evidence>
<dbReference type="EC" id="3.5.1.88" evidence="4"/>
<dbReference type="Proteomes" id="UP000823604">
    <property type="component" value="Unassembled WGS sequence"/>
</dbReference>
<comment type="caution">
    <text evidence="5">The sequence shown here is derived from an EMBL/GenBank/DDBJ whole genome shotgun (WGS) entry which is preliminary data.</text>
</comment>
<evidence type="ECO:0000256" key="4">
    <source>
        <dbReference type="HAMAP-Rule" id="MF_00163"/>
    </source>
</evidence>
<protein>
    <recommendedName>
        <fullName evidence="4">Peptide deformylase</fullName>
        <shortName evidence="4">PDF</shortName>
        <ecNumber evidence="4">3.5.1.88</ecNumber>
    </recommendedName>
    <alternativeName>
        <fullName evidence="4">Polypeptide deformylase</fullName>
    </alternativeName>
</protein>
<proteinExistence type="inferred from homology"/>
<evidence type="ECO:0000313" key="5">
    <source>
        <dbReference type="EMBL" id="MBO8472657.1"/>
    </source>
</evidence>
<keyword evidence="4" id="KW-0648">Protein biosynthesis</keyword>
<dbReference type="Gene3D" id="3.90.45.10">
    <property type="entry name" value="Peptide deformylase"/>
    <property type="match status" value="1"/>
</dbReference>
<dbReference type="SUPFAM" id="SSF56420">
    <property type="entry name" value="Peptide deformylase"/>
    <property type="match status" value="1"/>
</dbReference>
<comment type="cofactor">
    <cofactor evidence="4">
        <name>Fe(2+)</name>
        <dbReference type="ChEBI" id="CHEBI:29033"/>
    </cofactor>
    <text evidence="4">Binds 1 Fe(2+) ion.</text>
</comment>
<dbReference type="GO" id="GO:0046872">
    <property type="term" value="F:metal ion binding"/>
    <property type="evidence" value="ECO:0007669"/>
    <property type="project" value="UniProtKB-KW"/>
</dbReference>
<evidence type="ECO:0000256" key="2">
    <source>
        <dbReference type="ARBA" id="ARBA00022723"/>
    </source>
</evidence>
<comment type="catalytic activity">
    <reaction evidence="4">
        <text>N-terminal N-formyl-L-methionyl-[peptide] + H2O = N-terminal L-methionyl-[peptide] + formate</text>
        <dbReference type="Rhea" id="RHEA:24420"/>
        <dbReference type="Rhea" id="RHEA-COMP:10639"/>
        <dbReference type="Rhea" id="RHEA-COMP:10640"/>
        <dbReference type="ChEBI" id="CHEBI:15377"/>
        <dbReference type="ChEBI" id="CHEBI:15740"/>
        <dbReference type="ChEBI" id="CHEBI:49298"/>
        <dbReference type="ChEBI" id="CHEBI:64731"/>
        <dbReference type="EC" id="3.5.1.88"/>
    </reaction>
</comment>
<dbReference type="NCBIfam" id="NF001159">
    <property type="entry name" value="PRK00150.1-3"/>
    <property type="match status" value="1"/>
</dbReference>
<evidence type="ECO:0000313" key="6">
    <source>
        <dbReference type="Proteomes" id="UP000823604"/>
    </source>
</evidence>
<gene>
    <name evidence="4 5" type="primary">def</name>
    <name evidence="5" type="ORF">IAB81_03400</name>
</gene>
<dbReference type="CDD" id="cd00487">
    <property type="entry name" value="Pep_deformylase"/>
    <property type="match status" value="1"/>
</dbReference>
<feature type="binding site" evidence="4">
    <location>
        <position position="99"/>
    </location>
    <ligand>
        <name>Fe cation</name>
        <dbReference type="ChEBI" id="CHEBI:24875"/>
    </ligand>
</feature>
<dbReference type="NCBIfam" id="TIGR00079">
    <property type="entry name" value="pept_deformyl"/>
    <property type="match status" value="1"/>
</dbReference>
<dbReference type="PRINTS" id="PR01576">
    <property type="entry name" value="PDEFORMYLASE"/>
</dbReference>
<dbReference type="InterPro" id="IPR023635">
    <property type="entry name" value="Peptide_deformylase"/>
</dbReference>
<sequence length="189" mass="21743">MILPIYLYGTDELRAVAAEADLTKKEEISRLVADMDETMHHADGCGIAAPQVGQSLRILIVDGKDLTDVYDYLEGFKRVMINPVLLEESEEEAVFSEGCLSLPDIHLEVKRPARIKVRYYNENFEQVEEEFDRFACRMVQHEMDHLDGRVFVDRVPPIRRKMMQGRLNGIARGCVHTSYKTKSRKGKIR</sequence>
<feature type="binding site" evidence="4">
    <location>
        <position position="145"/>
    </location>
    <ligand>
        <name>Fe cation</name>
        <dbReference type="ChEBI" id="CHEBI:24875"/>
    </ligand>
</feature>
<keyword evidence="3 4" id="KW-0378">Hydrolase</keyword>
<dbReference type="PIRSF" id="PIRSF004749">
    <property type="entry name" value="Pep_def"/>
    <property type="match status" value="1"/>
</dbReference>
<dbReference type="EMBL" id="JADIMA010000034">
    <property type="protein sequence ID" value="MBO8472657.1"/>
    <property type="molecule type" value="Genomic_DNA"/>
</dbReference>
<name>A0A9D9IH13_9BACT</name>
<dbReference type="AlphaFoldDB" id="A0A9D9IH13"/>
<dbReference type="InterPro" id="IPR036821">
    <property type="entry name" value="Peptide_deformylase_sf"/>
</dbReference>
<comment type="similarity">
    <text evidence="1 4">Belongs to the polypeptide deformylase family.</text>
</comment>
<comment type="function">
    <text evidence="4">Removes the formyl group from the N-terminal Met of newly synthesized proteins. Requires at least a dipeptide for an efficient rate of reaction. N-terminal L-methionine is a prerequisite for activity but the enzyme has broad specificity at other positions.</text>
</comment>
<accession>A0A9D9IH13</accession>
<organism evidence="5 6">
    <name type="scientific">Candidatus Merdivivens pullicola</name>
    <dbReference type="NCBI Taxonomy" id="2840872"/>
    <lineage>
        <taxon>Bacteria</taxon>
        <taxon>Pseudomonadati</taxon>
        <taxon>Bacteroidota</taxon>
        <taxon>Bacteroidia</taxon>
        <taxon>Bacteroidales</taxon>
        <taxon>Muribaculaceae</taxon>
        <taxon>Muribaculaceae incertae sedis</taxon>
        <taxon>Candidatus Merdivivens</taxon>
    </lineage>
</organism>
<reference evidence="5" key="2">
    <citation type="journal article" date="2021" name="PeerJ">
        <title>Extensive microbial diversity within the chicken gut microbiome revealed by metagenomics and culture.</title>
        <authorList>
            <person name="Gilroy R."/>
            <person name="Ravi A."/>
            <person name="Getino M."/>
            <person name="Pursley I."/>
            <person name="Horton D.L."/>
            <person name="Alikhan N.F."/>
            <person name="Baker D."/>
            <person name="Gharbi K."/>
            <person name="Hall N."/>
            <person name="Watson M."/>
            <person name="Adriaenssens E.M."/>
            <person name="Foster-Nyarko E."/>
            <person name="Jarju S."/>
            <person name="Secka A."/>
            <person name="Antonio M."/>
            <person name="Oren A."/>
            <person name="Chaudhuri R.R."/>
            <person name="La Ragione R."/>
            <person name="Hildebrand F."/>
            <person name="Pallen M.J."/>
        </authorList>
    </citation>
    <scope>NUCLEOTIDE SEQUENCE</scope>
    <source>
        <strain evidence="5">B1-8020</strain>
    </source>
</reference>
<reference evidence="5" key="1">
    <citation type="submission" date="2020-10" db="EMBL/GenBank/DDBJ databases">
        <authorList>
            <person name="Gilroy R."/>
        </authorList>
    </citation>
    <scope>NUCLEOTIDE SEQUENCE</scope>
    <source>
        <strain evidence="5">B1-8020</strain>
    </source>
</reference>
<dbReference type="HAMAP" id="MF_00163">
    <property type="entry name" value="Pep_deformylase"/>
    <property type="match status" value="1"/>
</dbReference>
<feature type="active site" evidence="4">
    <location>
        <position position="142"/>
    </location>
</feature>
<dbReference type="GO" id="GO:0042586">
    <property type="term" value="F:peptide deformylase activity"/>
    <property type="evidence" value="ECO:0007669"/>
    <property type="project" value="UniProtKB-UniRule"/>
</dbReference>
<keyword evidence="2 4" id="KW-0479">Metal-binding</keyword>
<dbReference type="Pfam" id="PF01327">
    <property type="entry name" value="Pep_deformylase"/>
    <property type="match status" value="1"/>
</dbReference>